<feature type="region of interest" description="Disordered" evidence="2">
    <location>
        <begin position="1318"/>
        <end position="1337"/>
    </location>
</feature>
<dbReference type="GO" id="GO:0051306">
    <property type="term" value="P:mitotic sister chromatid separation"/>
    <property type="evidence" value="ECO:0007669"/>
    <property type="project" value="InterPro"/>
</dbReference>
<feature type="region of interest" description="Disordered" evidence="2">
    <location>
        <begin position="970"/>
        <end position="989"/>
    </location>
</feature>
<feature type="region of interest" description="Disordered" evidence="2">
    <location>
        <begin position="1110"/>
        <end position="1131"/>
    </location>
</feature>
<dbReference type="GO" id="GO:0043063">
    <property type="term" value="P:intercellular bridge organization"/>
    <property type="evidence" value="ECO:0007669"/>
    <property type="project" value="InterPro"/>
</dbReference>
<dbReference type="SUPFAM" id="SSF56112">
    <property type="entry name" value="Protein kinase-like (PK-like)"/>
    <property type="match status" value="1"/>
</dbReference>
<dbReference type="InterPro" id="IPR002110">
    <property type="entry name" value="Ankyrin_rpt"/>
</dbReference>
<dbReference type="GO" id="GO:0000776">
    <property type="term" value="C:kinetochore"/>
    <property type="evidence" value="ECO:0007669"/>
    <property type="project" value="TreeGrafter"/>
</dbReference>
<gene>
    <name evidence="4" type="ORF">CDAUBV1_LOCUS11506</name>
</gene>
<protein>
    <recommendedName>
        <fullName evidence="3">Protein kinase domain-containing protein</fullName>
    </recommendedName>
</protein>
<dbReference type="PROSITE" id="PS50297">
    <property type="entry name" value="ANK_REP_REGION"/>
    <property type="match status" value="1"/>
</dbReference>
<feature type="compositionally biased region" description="Polar residues" evidence="2">
    <location>
        <begin position="1322"/>
        <end position="1333"/>
    </location>
</feature>
<dbReference type="InterPro" id="IPR001245">
    <property type="entry name" value="Ser-Thr/Tyr_kinase_cat_dom"/>
</dbReference>
<feature type="compositionally biased region" description="Polar residues" evidence="2">
    <location>
        <begin position="1445"/>
        <end position="1458"/>
    </location>
</feature>
<dbReference type="SMART" id="SM00248">
    <property type="entry name" value="ANK"/>
    <property type="match status" value="1"/>
</dbReference>
<evidence type="ECO:0000259" key="3">
    <source>
        <dbReference type="PROSITE" id="PS50011"/>
    </source>
</evidence>
<name>A0AAV2TLF8_CALDB</name>
<dbReference type="PROSITE" id="PS50011">
    <property type="entry name" value="PROTEIN_KINASE_DOM"/>
    <property type="match status" value="1"/>
</dbReference>
<dbReference type="EMBL" id="CAXLJL010000378">
    <property type="protein sequence ID" value="CAL5137252.1"/>
    <property type="molecule type" value="Genomic_DNA"/>
</dbReference>
<evidence type="ECO:0000313" key="5">
    <source>
        <dbReference type="Proteomes" id="UP001497525"/>
    </source>
</evidence>
<dbReference type="SMART" id="SM00220">
    <property type="entry name" value="S_TKc"/>
    <property type="match status" value="1"/>
</dbReference>
<organism evidence="4 5">
    <name type="scientific">Calicophoron daubneyi</name>
    <name type="common">Rumen fluke</name>
    <name type="synonym">Paramphistomum daubneyi</name>
    <dbReference type="NCBI Taxonomy" id="300641"/>
    <lineage>
        <taxon>Eukaryota</taxon>
        <taxon>Metazoa</taxon>
        <taxon>Spiralia</taxon>
        <taxon>Lophotrochozoa</taxon>
        <taxon>Platyhelminthes</taxon>
        <taxon>Trematoda</taxon>
        <taxon>Digenea</taxon>
        <taxon>Plagiorchiida</taxon>
        <taxon>Pronocephalata</taxon>
        <taxon>Paramphistomoidea</taxon>
        <taxon>Paramphistomidae</taxon>
        <taxon>Calicophoron</taxon>
    </lineage>
</organism>
<proteinExistence type="predicted"/>
<accession>A0AAV2TLF8</accession>
<evidence type="ECO:0000256" key="1">
    <source>
        <dbReference type="PROSITE-ProRule" id="PRU00023"/>
    </source>
</evidence>
<feature type="region of interest" description="Disordered" evidence="2">
    <location>
        <begin position="1437"/>
        <end position="1458"/>
    </location>
</feature>
<feature type="compositionally biased region" description="Low complexity" evidence="2">
    <location>
        <begin position="970"/>
        <end position="984"/>
    </location>
</feature>
<dbReference type="InterPro" id="IPR011009">
    <property type="entry name" value="Kinase-like_dom_sf"/>
</dbReference>
<dbReference type="InterPro" id="IPR039339">
    <property type="entry name" value="Tex14"/>
</dbReference>
<dbReference type="GO" id="GO:0007140">
    <property type="term" value="P:male meiotic nuclear division"/>
    <property type="evidence" value="ECO:0007669"/>
    <property type="project" value="InterPro"/>
</dbReference>
<dbReference type="GO" id="GO:0008608">
    <property type="term" value="P:attachment of spindle microtubules to kinetochore"/>
    <property type="evidence" value="ECO:0007669"/>
    <property type="project" value="InterPro"/>
</dbReference>
<dbReference type="Pfam" id="PF07714">
    <property type="entry name" value="PK_Tyr_Ser-Thr"/>
    <property type="match status" value="1"/>
</dbReference>
<dbReference type="Gene3D" id="1.10.510.10">
    <property type="entry name" value="Transferase(Phosphotransferase) domain 1"/>
    <property type="match status" value="1"/>
</dbReference>
<dbReference type="GO" id="GO:0005524">
    <property type="term" value="F:ATP binding"/>
    <property type="evidence" value="ECO:0007669"/>
    <property type="project" value="InterPro"/>
</dbReference>
<feature type="repeat" description="ANK" evidence="1">
    <location>
        <begin position="15"/>
        <end position="47"/>
    </location>
</feature>
<dbReference type="Proteomes" id="UP001497525">
    <property type="component" value="Unassembled WGS sequence"/>
</dbReference>
<comment type="caution">
    <text evidence="4">The sequence shown here is derived from an EMBL/GenBank/DDBJ whole genome shotgun (WGS) entry which is preliminary data.</text>
</comment>
<dbReference type="Gene3D" id="1.25.40.20">
    <property type="entry name" value="Ankyrin repeat-containing domain"/>
    <property type="match status" value="1"/>
</dbReference>
<feature type="region of interest" description="Disordered" evidence="2">
    <location>
        <begin position="542"/>
        <end position="565"/>
    </location>
</feature>
<feature type="compositionally biased region" description="Low complexity" evidence="2">
    <location>
        <begin position="1110"/>
        <end position="1123"/>
    </location>
</feature>
<dbReference type="Pfam" id="PF13857">
    <property type="entry name" value="Ank_5"/>
    <property type="match status" value="1"/>
</dbReference>
<dbReference type="InterPro" id="IPR036770">
    <property type="entry name" value="Ankyrin_rpt-contain_sf"/>
</dbReference>
<dbReference type="InterPro" id="IPR000719">
    <property type="entry name" value="Prot_kinase_dom"/>
</dbReference>
<dbReference type="GO" id="GO:0007094">
    <property type="term" value="P:mitotic spindle assembly checkpoint signaling"/>
    <property type="evidence" value="ECO:0007669"/>
    <property type="project" value="InterPro"/>
</dbReference>
<dbReference type="GO" id="GO:0030496">
    <property type="term" value="C:midbody"/>
    <property type="evidence" value="ECO:0007669"/>
    <property type="project" value="TreeGrafter"/>
</dbReference>
<evidence type="ECO:0000313" key="4">
    <source>
        <dbReference type="EMBL" id="CAL5137252.1"/>
    </source>
</evidence>
<feature type="domain" description="Protein kinase" evidence="3">
    <location>
        <begin position="149"/>
        <end position="478"/>
    </location>
</feature>
<dbReference type="GO" id="GO:0004672">
    <property type="term" value="F:protein kinase activity"/>
    <property type="evidence" value="ECO:0007669"/>
    <property type="project" value="InterPro"/>
</dbReference>
<evidence type="ECO:0000256" key="2">
    <source>
        <dbReference type="SAM" id="MobiDB-lite"/>
    </source>
</evidence>
<dbReference type="PROSITE" id="PS50088">
    <property type="entry name" value="ANK_REPEAT"/>
    <property type="match status" value="1"/>
</dbReference>
<sequence length="1458" mass="161105">MLIANGADVNTKNAENNTPLHAAAYNGHMNVMKVLLKSGAIEDQKNDAGYTAMELLGAFIRSASGRQKENCLSSNRFMTNKQNTSVDIERIPFIRRLGCYGGVKKDTKVPNKGRKTSKAVYEIIPDDGHGPQFVTTIPVIARTELSDGQNDLPSYESGAFSLTEIKLWHDTAVCIRKVNTKKLAQAALSPKLRSMFEMQNLRELRVVSRLQHPCILSPLAIVSEASRTSEILDPRSVGIVYQRPYLGSLYYFKFIKLEEIPILAALTICRQVAEALQFIHSFRIVHCNLTPRAVHLLAIDSAKLGNFEYAVQLNEIPSTDNSAMLSSDSYSWMGKQSKDSSKTSRSDFADPVSTATMLSSYIGSHPEEPFRDWYAPELLVRGMPITSTPTTTSQRSPLIVSTSPRSLSEACDVYGLAMLLRSLLPIEKIESPEHTGTRSNFNSPLASPKLVLEAALQRRPEERLPLKQFYRMLIHLFWNEYDTLKPPKPEISTPAPCPLRLCRHKNMTSLRYNCGQHGGTQADEYKSDKKCLFGAHSVLDDDVTSGANPSEPKKKLTSEMENQPGGKTLSYTLASAKEKTAPTSVQTPIKNGIHLSSDNDLLKNSKVGKNIHEGRTTSRNNSEAFALINPSPLLCAFSLHEEFNTANESEGVTSEETSHVDEDVYIPLKFPSALQRATAKVDDNIQETSRSMKPKSRLARFYPFVNEWLKHGKQLSTRELGRQMDDGSSKPTLGQASAQKITLSLPAPRGFHTILQSPKRQHNKLSRADYIRLAAVPSVPEGVDVPIDLVPWKYPSIASPVLTQPEIHSPRQPSSVASQKTSLLLGISLQDSSTSQGSRSIQTPVKPASHLIQLPEVHFSYAEVTGKPDLIRSSSRLSRRRKHFRYIGSATESVFTGINKSKRTERSGSSSLLTRSFSCSVLDDFRSRSHWGSKIRTTATQTEYSAPIWPISTKMSEDLNMITDTGSDLSLSSSSRMTTPSSASVGPPTSISCYLGREQRNENLRFRVPKQSSGRTGACSRAGNGIQRYGEKKFTQVSHIVELFEAHSSESESPNAAPNRNADMRNPTCERNWPLSFSATEFEHQAQTSRGSWPSLTGFWKLAMDTRFSPKSSSTSSTLTGESAAQHSTEGTIGRHGVASCVQTGTSSIEEKPLRTPVASVPYGTNAESDVIPVRNSEYSGQNMPTLPDNHYSSSWPSLAMCQGKQGEVFEASCPYMVLASDGTLQFGTSTSATLKTTSLPIICPDYGMRSNPVSSDHFGDALLKVGRIPEQTQDEDVGCDNCKRSCSIHPENITNSFRSSQASAYHSEPLLPPLLQDQNKHCSQTSSLSSPEQKIGKRDEVHSDLTLTIAADDSLPPPPSLEYLEEQGLYKPQCGEEDEYQCFMRIPLCPLYNKNHPQTVHSHRMNERRPLAQLQTGESGKPVSLNKAVEFSHLMTTENEDGENSQLLSRPSWTRRV</sequence>
<dbReference type="GO" id="GO:0045171">
    <property type="term" value="C:intercellular bridge"/>
    <property type="evidence" value="ECO:0007669"/>
    <property type="project" value="TreeGrafter"/>
</dbReference>
<dbReference type="PANTHER" id="PTHR23060:SF3">
    <property type="entry name" value="TESTIS EXPRESSED 14, INTERCELLULAR BRIDGE FORMING FACTOR"/>
    <property type="match status" value="1"/>
</dbReference>
<reference evidence="4" key="1">
    <citation type="submission" date="2024-06" db="EMBL/GenBank/DDBJ databases">
        <authorList>
            <person name="Liu X."/>
            <person name="Lenzi L."/>
            <person name="Haldenby T S."/>
            <person name="Uol C."/>
        </authorList>
    </citation>
    <scope>NUCLEOTIDE SEQUENCE</scope>
</reference>
<dbReference type="PANTHER" id="PTHR23060">
    <property type="entry name" value="TESTIS EXPRESSED GENE 14"/>
    <property type="match status" value="1"/>
</dbReference>
<dbReference type="SUPFAM" id="SSF48403">
    <property type="entry name" value="Ankyrin repeat"/>
    <property type="match status" value="1"/>
</dbReference>
<keyword evidence="1" id="KW-0040">ANK repeat</keyword>